<feature type="signal peptide" evidence="1">
    <location>
        <begin position="1"/>
        <end position="21"/>
    </location>
</feature>
<dbReference type="PROSITE" id="PS51257">
    <property type="entry name" value="PROKAR_LIPOPROTEIN"/>
    <property type="match status" value="1"/>
</dbReference>
<organism evidence="2 3">
    <name type="scientific">Desulfuromonas versatilis</name>
    <dbReference type="NCBI Taxonomy" id="2802975"/>
    <lineage>
        <taxon>Bacteria</taxon>
        <taxon>Pseudomonadati</taxon>
        <taxon>Thermodesulfobacteriota</taxon>
        <taxon>Desulfuromonadia</taxon>
        <taxon>Desulfuromonadales</taxon>
        <taxon>Desulfuromonadaceae</taxon>
        <taxon>Desulfuromonas</taxon>
    </lineage>
</organism>
<dbReference type="EMBL" id="AP024355">
    <property type="protein sequence ID" value="BCR03087.1"/>
    <property type="molecule type" value="Genomic_DNA"/>
</dbReference>
<reference evidence="2 3" key="2">
    <citation type="journal article" date="2021" name="Int. J. Syst. Evol. Microbiol.">
        <title>Isolation and Polyphasic Characterization of Desulfuromonas versatilis sp. Nov., an Electrogenic Bacteria Capable of Versatile Metabolism Isolated from a Graphene Oxide-Reducing Enrichment Culture.</title>
        <authorList>
            <person name="Xie L."/>
            <person name="Yoshida N."/>
            <person name="Ishii S."/>
            <person name="Meng L."/>
        </authorList>
    </citation>
    <scope>NUCLEOTIDE SEQUENCE [LARGE SCALE GENOMIC DNA]</scope>
    <source>
        <strain evidence="2 3">NIT-T3</strain>
    </source>
</reference>
<proteinExistence type="predicted"/>
<dbReference type="Proteomes" id="UP001319827">
    <property type="component" value="Chromosome"/>
</dbReference>
<keyword evidence="1" id="KW-0732">Signal</keyword>
<evidence type="ECO:0000313" key="3">
    <source>
        <dbReference type="Proteomes" id="UP001319827"/>
    </source>
</evidence>
<feature type="chain" id="PRO_5046293551" description="Lipoprotein" evidence="1">
    <location>
        <begin position="22"/>
        <end position="49"/>
    </location>
</feature>
<evidence type="ECO:0008006" key="4">
    <source>
        <dbReference type="Google" id="ProtNLM"/>
    </source>
</evidence>
<evidence type="ECO:0000256" key="1">
    <source>
        <dbReference type="SAM" id="SignalP"/>
    </source>
</evidence>
<gene>
    <name evidence="2" type="ORF">DESUT3_01560</name>
</gene>
<accession>A0ABM8HNP5</accession>
<evidence type="ECO:0000313" key="2">
    <source>
        <dbReference type="EMBL" id="BCR03087.1"/>
    </source>
</evidence>
<sequence>MRKLAAYITTALLVLSLAACATSTATGEKAKVKCPACGYEFTPHTSPGN</sequence>
<keyword evidence="3" id="KW-1185">Reference proteome</keyword>
<reference evidence="2 3" key="1">
    <citation type="journal article" date="2016" name="C (Basel)">
        <title>Selective Growth of and Electricity Production by Marine Exoelectrogenic Bacteria in Self-Aggregated Hydrogel of Microbially Reduced Graphene Oxide.</title>
        <authorList>
            <person name="Yoshida N."/>
            <person name="Goto Y."/>
            <person name="Miyata Y."/>
        </authorList>
    </citation>
    <scope>NUCLEOTIDE SEQUENCE [LARGE SCALE GENOMIC DNA]</scope>
    <source>
        <strain evidence="2 3">NIT-T3</strain>
    </source>
</reference>
<name>A0ABM8HNP5_9BACT</name>
<protein>
    <recommendedName>
        <fullName evidence="4">Lipoprotein</fullName>
    </recommendedName>
</protein>
<dbReference type="RefSeq" id="WP_221250565.1">
    <property type="nucleotide sequence ID" value="NZ_AP024355.1"/>
</dbReference>